<keyword evidence="5" id="KW-1185">Reference proteome</keyword>
<dbReference type="PANTHER" id="PTHR44591">
    <property type="entry name" value="STRESS RESPONSE REGULATOR PROTEIN 1"/>
    <property type="match status" value="1"/>
</dbReference>
<evidence type="ECO:0000313" key="5">
    <source>
        <dbReference type="Proteomes" id="UP000050956"/>
    </source>
</evidence>
<accession>A0A0R0DHI8</accession>
<dbReference type="SUPFAM" id="SSF52172">
    <property type="entry name" value="CheY-like"/>
    <property type="match status" value="1"/>
</dbReference>
<dbReference type="InterPro" id="IPR001789">
    <property type="entry name" value="Sig_transdc_resp-reg_receiver"/>
</dbReference>
<dbReference type="STRING" id="336566.ABB30_07350"/>
<evidence type="ECO:0000259" key="3">
    <source>
        <dbReference type="PROSITE" id="PS50110"/>
    </source>
</evidence>
<comment type="caution">
    <text evidence="4">The sequence shown here is derived from an EMBL/GenBank/DDBJ whole genome shotgun (WGS) entry which is preliminary data.</text>
</comment>
<feature type="domain" description="Response regulatory" evidence="3">
    <location>
        <begin position="7"/>
        <end position="120"/>
    </location>
</feature>
<evidence type="ECO:0000313" key="4">
    <source>
        <dbReference type="EMBL" id="KRG77316.1"/>
    </source>
</evidence>
<feature type="modified residue" description="4-aspartylphosphate" evidence="2">
    <location>
        <position position="56"/>
    </location>
</feature>
<dbReference type="PATRIC" id="fig|336566.3.peg.813"/>
<dbReference type="SMART" id="SM00448">
    <property type="entry name" value="REC"/>
    <property type="match status" value="1"/>
</dbReference>
<organism evidence="4 5">
    <name type="scientific">Stenotrophomonas ginsengisoli</name>
    <dbReference type="NCBI Taxonomy" id="336566"/>
    <lineage>
        <taxon>Bacteria</taxon>
        <taxon>Pseudomonadati</taxon>
        <taxon>Pseudomonadota</taxon>
        <taxon>Gammaproteobacteria</taxon>
        <taxon>Lysobacterales</taxon>
        <taxon>Lysobacteraceae</taxon>
        <taxon>Stenotrophomonas</taxon>
    </lineage>
</organism>
<evidence type="ECO:0000256" key="2">
    <source>
        <dbReference type="PROSITE-ProRule" id="PRU00169"/>
    </source>
</evidence>
<dbReference type="Gene3D" id="3.40.50.2300">
    <property type="match status" value="1"/>
</dbReference>
<dbReference type="EMBL" id="LDJM01000018">
    <property type="protein sequence ID" value="KRG77316.1"/>
    <property type="molecule type" value="Genomic_DNA"/>
</dbReference>
<protein>
    <recommendedName>
        <fullName evidence="3">Response regulatory domain-containing protein</fullName>
    </recommendedName>
</protein>
<dbReference type="InterPro" id="IPR011006">
    <property type="entry name" value="CheY-like_superfamily"/>
</dbReference>
<name>A0A0R0DHI8_9GAMM</name>
<dbReference type="Proteomes" id="UP000050956">
    <property type="component" value="Unassembled WGS sequence"/>
</dbReference>
<evidence type="ECO:0000256" key="1">
    <source>
        <dbReference type="ARBA" id="ARBA00022553"/>
    </source>
</evidence>
<dbReference type="PANTHER" id="PTHR44591:SF21">
    <property type="entry name" value="TWO-COMPONENT RESPONSE REGULATOR"/>
    <property type="match status" value="1"/>
</dbReference>
<dbReference type="PROSITE" id="PS50110">
    <property type="entry name" value="RESPONSE_REGULATORY"/>
    <property type="match status" value="1"/>
</dbReference>
<keyword evidence="1 2" id="KW-0597">Phosphoprotein</keyword>
<dbReference type="Pfam" id="PF00072">
    <property type="entry name" value="Response_reg"/>
    <property type="match status" value="1"/>
</dbReference>
<gene>
    <name evidence="4" type="ORF">ABB30_07350</name>
</gene>
<dbReference type="AlphaFoldDB" id="A0A0R0DHI8"/>
<proteinExistence type="predicted"/>
<dbReference type="RefSeq" id="WP_057637660.1">
    <property type="nucleotide sequence ID" value="NZ_LDJM01000018.1"/>
</dbReference>
<reference evidence="4 5" key="1">
    <citation type="submission" date="2015-05" db="EMBL/GenBank/DDBJ databases">
        <title>Genome sequencing and analysis of members of genus Stenotrophomonas.</title>
        <authorList>
            <person name="Patil P.P."/>
            <person name="Midha S."/>
            <person name="Patil P.B."/>
        </authorList>
    </citation>
    <scope>NUCLEOTIDE SEQUENCE [LARGE SCALE GENOMIC DNA]</scope>
    <source>
        <strain evidence="4 5">DSM 24757</strain>
    </source>
</reference>
<sequence length="126" mass="13907">MANAIPPVLVVDDNPELVELIEMLLLNSGYQAVAVHCSSQALALAEQQRFSALFTDLMMPGMNGHELIKAIRATEDNRELPVVIMSGLAMSEQAIDQPGIYHLEKPFSLADFNRALERAMVWQAVD</sequence>
<dbReference type="InterPro" id="IPR050595">
    <property type="entry name" value="Bact_response_regulator"/>
</dbReference>
<dbReference type="GO" id="GO:0000160">
    <property type="term" value="P:phosphorelay signal transduction system"/>
    <property type="evidence" value="ECO:0007669"/>
    <property type="project" value="InterPro"/>
</dbReference>